<protein>
    <submittedName>
        <fullName evidence="1">Protein ENHANCED DOWNY MILDEW 2-like</fullName>
    </submittedName>
</protein>
<dbReference type="EMBL" id="CM051395">
    <property type="protein sequence ID" value="KAJ4725195.1"/>
    <property type="molecule type" value="Genomic_DNA"/>
</dbReference>
<accession>A0ACC1YNC5</accession>
<organism evidence="1 2">
    <name type="scientific">Melia azedarach</name>
    <name type="common">Chinaberry tree</name>
    <dbReference type="NCBI Taxonomy" id="155640"/>
    <lineage>
        <taxon>Eukaryota</taxon>
        <taxon>Viridiplantae</taxon>
        <taxon>Streptophyta</taxon>
        <taxon>Embryophyta</taxon>
        <taxon>Tracheophyta</taxon>
        <taxon>Spermatophyta</taxon>
        <taxon>Magnoliopsida</taxon>
        <taxon>eudicotyledons</taxon>
        <taxon>Gunneridae</taxon>
        <taxon>Pentapetalae</taxon>
        <taxon>rosids</taxon>
        <taxon>malvids</taxon>
        <taxon>Sapindales</taxon>
        <taxon>Meliaceae</taxon>
        <taxon>Melia</taxon>
    </lineage>
</organism>
<sequence length="1396" mass="155974">MASSDDEAEIEPESVSNYHFVDERDEPISFSVLPIQWNEHESTGGDKRHIFLHGFADNGLQKIHKHAIAWKFDLTNVIPDMLVLSKEKHWIKLQKPRKSFEEICRTILITVHCLSYAKRNPEATGKSVWDYLSRVFSSYEVRPSQNDLVDHMELITEALKRDDVLAKSKFLVAFLEEKPRKMKLFDEVVQLTAMSGFIVDDTEDYMFHDAVEDESKEEDELFDSVCSFCDNGGELLCCEGRCLRSFHATVEDGEESECVSLNLTKDEVEAMQNFFCKNCEYKQHQCFACGKLGSSDKASRAEVFPCVSATCGHFYHPRCVSKLLFRDDEVAADQLQEKITAGESFTCPLHKCYVCKQGENKADSNLQFAVCRRCPKAYHRKCLPRKIAFEDKEEEGIITRAWEGLLPNHRILIYCLKHEINDELGTPIRDHITFPGVEEKKSVVERPRKKQASAIPAGKRKVVSKHSSLTSEAASRGKFSVKALKRMPSDLELVETSRKSERVPAVTDSSKKVKATDVSRKFLKENVKSRSVEVDRSSLSDTKKTTLGDRLFAYVTQGNEQIKPGKRDTADSENNKTLTTEPPRKKLNSELPSLDADSEWRLLSLMKDAASSVSVEDIVKKHKIPSTHAYSSKSVVDKAITFGKVEGSVEAIRTALKKLEEDGSSIEDAKAVCEPEVLNQIFKWKNKLKVYLAPFLHGMRYTSFGRHFTKVEKLQEVVEKLHWYVKDGDMIVDFCCGANDFSCLMKKKLDETGKKCLYKNYDILQAKNDFNFEKRDWMTVEPKELAAGSQLIMGLNPPFGVKAALANKFIKKALEFNPKLLILIVPPETERLDCKKPPYELVWEDDQFLSGKSFYLPGSIDENDKQMDQWNLTAPPLYLWSRCDWAPQHKAIAQKHGHISRQEGTQMESNCNETHALDPPMEADHGDYGDISMLVDLPLQNNEATELGEIGVDHEEGMPETVGERGGESNHTHGNSQSNKVSSKSKKKRCGKGTLGRGISGKSPSDKQNGGRHLVSEIHDGMPQLPPANIIDGSSSLEGLSSKSIDSPSQVGFSNSENKNSDDKGMPQSTLANVIDGKSSFKDHSSKSTEMPSHDGYQGDRIPHCSPPNAPNVRSPLLGQSSKSIEIPSLSGFGDGMCHRSPANVIDGRSSLEGLSTKSIEMHAHTGFNDNVHQHFGDKGMAHCYPANTVIGRSSLEGHPFKSMEMPSHTGFGDGYQHFEPTICGSRRPFGAAYDENQTAIPGDMGRYSMSNNEPYSSLTYGFSIGANMEDQYAGHVRNTESHFYRPYMGSQVPLYGQHLVGSFTPGFGQMGSLPSNSAAEASYRMSTSTMDRYAPRLDELNPTRMSAFRSEPSMLTTSNFYGTRAPQPGYPSNIGFTPSLNNPFPYQGSGGWLDD</sequence>
<keyword evidence="2" id="KW-1185">Reference proteome</keyword>
<evidence type="ECO:0000313" key="1">
    <source>
        <dbReference type="EMBL" id="KAJ4725195.1"/>
    </source>
</evidence>
<gene>
    <name evidence="1" type="ORF">OWV82_004097</name>
</gene>
<comment type="caution">
    <text evidence="1">The sequence shown here is derived from an EMBL/GenBank/DDBJ whole genome shotgun (WGS) entry which is preliminary data.</text>
</comment>
<proteinExistence type="predicted"/>
<dbReference type="Proteomes" id="UP001164539">
    <property type="component" value="Chromosome 2"/>
</dbReference>
<name>A0ACC1YNC5_MELAZ</name>
<evidence type="ECO:0000313" key="2">
    <source>
        <dbReference type="Proteomes" id="UP001164539"/>
    </source>
</evidence>
<reference evidence="1 2" key="1">
    <citation type="journal article" date="2023" name="Science">
        <title>Complex scaffold remodeling in plant triterpene biosynthesis.</title>
        <authorList>
            <person name="De La Pena R."/>
            <person name="Hodgson H."/>
            <person name="Liu J.C."/>
            <person name="Stephenson M.J."/>
            <person name="Martin A.C."/>
            <person name="Owen C."/>
            <person name="Harkess A."/>
            <person name="Leebens-Mack J."/>
            <person name="Jimenez L.E."/>
            <person name="Osbourn A."/>
            <person name="Sattely E.S."/>
        </authorList>
    </citation>
    <scope>NUCLEOTIDE SEQUENCE [LARGE SCALE GENOMIC DNA]</scope>
    <source>
        <strain evidence="2">cv. JPN11</strain>
        <tissue evidence="1">Leaf</tissue>
    </source>
</reference>